<dbReference type="RefSeq" id="WP_184308793.1">
    <property type="nucleotide sequence ID" value="NZ_JACHXU010000028.1"/>
</dbReference>
<keyword evidence="2" id="KW-1185">Reference proteome</keyword>
<name>A0A7W5H8V4_9BACT</name>
<protein>
    <submittedName>
        <fullName evidence="1">Uncharacterized protein</fullName>
    </submittedName>
</protein>
<dbReference type="EMBL" id="JACHXU010000028">
    <property type="protein sequence ID" value="MBB3209858.1"/>
    <property type="molecule type" value="Genomic_DNA"/>
</dbReference>
<organism evidence="1 2">
    <name type="scientific">Aporhodopirellula rubra</name>
    <dbReference type="NCBI Taxonomy" id="980271"/>
    <lineage>
        <taxon>Bacteria</taxon>
        <taxon>Pseudomonadati</taxon>
        <taxon>Planctomycetota</taxon>
        <taxon>Planctomycetia</taxon>
        <taxon>Pirellulales</taxon>
        <taxon>Pirellulaceae</taxon>
        <taxon>Aporhodopirellula</taxon>
    </lineage>
</organism>
<reference evidence="1 2" key="1">
    <citation type="submission" date="2020-08" db="EMBL/GenBank/DDBJ databases">
        <title>Genomic Encyclopedia of Type Strains, Phase III (KMG-III): the genomes of soil and plant-associated and newly described type strains.</title>
        <authorList>
            <person name="Whitman W."/>
        </authorList>
    </citation>
    <scope>NUCLEOTIDE SEQUENCE [LARGE SCALE GENOMIC DNA]</scope>
    <source>
        <strain evidence="1 2">CECT 8075</strain>
    </source>
</reference>
<accession>A0A7W5H8V4</accession>
<proteinExistence type="predicted"/>
<comment type="caution">
    <text evidence="1">The sequence shown here is derived from an EMBL/GenBank/DDBJ whole genome shotgun (WGS) entry which is preliminary data.</text>
</comment>
<dbReference type="Proteomes" id="UP000536179">
    <property type="component" value="Unassembled WGS sequence"/>
</dbReference>
<dbReference type="AlphaFoldDB" id="A0A7W5H8V4"/>
<evidence type="ECO:0000313" key="1">
    <source>
        <dbReference type="EMBL" id="MBB3209858.1"/>
    </source>
</evidence>
<gene>
    <name evidence="1" type="ORF">FHS27_005703</name>
</gene>
<evidence type="ECO:0000313" key="2">
    <source>
        <dbReference type="Proteomes" id="UP000536179"/>
    </source>
</evidence>
<sequence>MVRLCPKTRYTVELATCRAERALDRIGDQQVTKKRPFGSRYCLQCHPPTQAILVAAEATMDLLPDVEDALDAGEQSADAGLV</sequence>